<reference evidence="1 2" key="1">
    <citation type="submission" date="2015-11" db="EMBL/GenBank/DDBJ databases">
        <title>Draft genome sequence of Agrobacterium sp. R89-1.</title>
        <authorList>
            <person name="Zahradnik J."/>
            <person name="Kyslikova E."/>
            <person name="Palyzova A."/>
            <person name="Kyslik P."/>
        </authorList>
    </citation>
    <scope>NUCLEOTIDE SEQUENCE [LARGE SCALE GENOMIC DNA]</scope>
    <source>
        <strain evidence="1 2">R89-1</strain>
    </source>
</reference>
<evidence type="ECO:0000313" key="2">
    <source>
        <dbReference type="Proteomes" id="UP000070498"/>
    </source>
</evidence>
<protein>
    <submittedName>
        <fullName evidence="1">Uncharacterized protein</fullName>
    </submittedName>
</protein>
<dbReference type="AlphaFoldDB" id="A0A135NZL7"/>
<evidence type="ECO:0000313" key="1">
    <source>
        <dbReference type="EMBL" id="KXG84603.1"/>
    </source>
</evidence>
<keyword evidence="2" id="KW-1185">Reference proteome</keyword>
<proteinExistence type="predicted"/>
<comment type="caution">
    <text evidence="1">The sequence shown here is derived from an EMBL/GenBank/DDBJ whole genome shotgun (WGS) entry which is preliminary data.</text>
</comment>
<sequence length="92" mass="10029">MDCRKTRLSGAGRWHGWCQTIAQKSLLQVRDGIRVKSAPFFREVQLGDQYETGCTMGRVDHGAPVRAGIGAFSAFRPGHGYAVIAMISFVSG</sequence>
<dbReference type="Proteomes" id="UP000070498">
    <property type="component" value="Unassembled WGS sequence"/>
</dbReference>
<gene>
    <name evidence="1" type="ORF">ATO67_11090</name>
</gene>
<name>A0A135NZL7_9HYPH</name>
<organism evidence="1 2">
    <name type="scientific">Agrobacterium bohemicum</name>
    <dbReference type="NCBI Taxonomy" id="2052828"/>
    <lineage>
        <taxon>Bacteria</taxon>
        <taxon>Pseudomonadati</taxon>
        <taxon>Pseudomonadota</taxon>
        <taxon>Alphaproteobacteria</taxon>
        <taxon>Hyphomicrobiales</taxon>
        <taxon>Rhizobiaceae</taxon>
        <taxon>Rhizobium/Agrobacterium group</taxon>
        <taxon>Agrobacterium</taxon>
    </lineage>
</organism>
<dbReference type="EMBL" id="LNUW01000036">
    <property type="protein sequence ID" value="KXG84603.1"/>
    <property type="molecule type" value="Genomic_DNA"/>
</dbReference>
<accession>A0A135NZL7</accession>